<accession>A0ABQ2A008</accession>
<name>A0ABQ2A008_9BACL</name>
<dbReference type="Gene3D" id="3.40.50.150">
    <property type="entry name" value="Vaccinia Virus protein VP39"/>
    <property type="match status" value="1"/>
</dbReference>
<dbReference type="CDD" id="cd02440">
    <property type="entry name" value="AdoMet_MTases"/>
    <property type="match status" value="1"/>
</dbReference>
<feature type="domain" description="Methyltransferase type 11" evidence="2">
    <location>
        <begin position="87"/>
        <end position="181"/>
    </location>
</feature>
<keyword evidence="3" id="KW-0808">Transferase</keyword>
<dbReference type="Proteomes" id="UP000605427">
    <property type="component" value="Unassembled WGS sequence"/>
</dbReference>
<proteinExistence type="predicted"/>
<dbReference type="EMBL" id="BMDD01000003">
    <property type="protein sequence ID" value="GGH80977.1"/>
    <property type="molecule type" value="Genomic_DNA"/>
</dbReference>
<dbReference type="GO" id="GO:0032259">
    <property type="term" value="P:methylation"/>
    <property type="evidence" value="ECO:0007669"/>
    <property type="project" value="UniProtKB-KW"/>
</dbReference>
<reference evidence="4" key="1">
    <citation type="journal article" date="2019" name="Int. J. Syst. Evol. Microbiol.">
        <title>The Global Catalogue of Microorganisms (GCM) 10K type strain sequencing project: providing services to taxonomists for standard genome sequencing and annotation.</title>
        <authorList>
            <consortium name="The Broad Institute Genomics Platform"/>
            <consortium name="The Broad Institute Genome Sequencing Center for Infectious Disease"/>
            <person name="Wu L."/>
            <person name="Ma J."/>
        </authorList>
    </citation>
    <scope>NUCLEOTIDE SEQUENCE [LARGE SCALE GENOMIC DNA]</scope>
    <source>
        <strain evidence="4">CCM 8702</strain>
    </source>
</reference>
<keyword evidence="3" id="KW-0489">Methyltransferase</keyword>
<protein>
    <submittedName>
        <fullName evidence="3">SAM-dependent methyltransferase</fullName>
    </submittedName>
</protein>
<dbReference type="InterPro" id="IPR029063">
    <property type="entry name" value="SAM-dependent_MTases_sf"/>
</dbReference>
<feature type="compositionally biased region" description="Polar residues" evidence="1">
    <location>
        <begin position="1"/>
        <end position="14"/>
    </location>
</feature>
<evidence type="ECO:0000313" key="4">
    <source>
        <dbReference type="Proteomes" id="UP000605427"/>
    </source>
</evidence>
<evidence type="ECO:0000313" key="3">
    <source>
        <dbReference type="EMBL" id="GGH80977.1"/>
    </source>
</evidence>
<dbReference type="InterPro" id="IPR013216">
    <property type="entry name" value="Methyltransf_11"/>
</dbReference>
<sequence>MFDSTRISEYTQPESYPLPRTEDGFVHAVRPQGMELTNARAMALADKLARFHAFAYRLYLKLRFGGEIHYRWTFLSELNIRRGDRVLEISVGTGANLPILPAGTQLYGLDLSQAMLRQAARHLKEWGMEAELIHGEAEHLPFRSESFDCVYHVGGLADFSDPSKALREMIRVAKSGTKLLIADETDRHKRERRPRISLAKKTDPQRPYILTMLPAGMLDVQYEEVCKGAMYRLTFRKP</sequence>
<dbReference type="PANTHER" id="PTHR43591:SF24">
    <property type="entry name" value="2-METHOXY-6-POLYPRENYL-1,4-BENZOQUINOL METHYLASE, MITOCHONDRIAL"/>
    <property type="match status" value="1"/>
</dbReference>
<gene>
    <name evidence="3" type="ORF">GCM10007362_30110</name>
</gene>
<organism evidence="3 4">
    <name type="scientific">Saccharibacillus endophyticus</name>
    <dbReference type="NCBI Taxonomy" id="2060666"/>
    <lineage>
        <taxon>Bacteria</taxon>
        <taxon>Bacillati</taxon>
        <taxon>Bacillota</taxon>
        <taxon>Bacilli</taxon>
        <taxon>Bacillales</taxon>
        <taxon>Paenibacillaceae</taxon>
        <taxon>Saccharibacillus</taxon>
    </lineage>
</organism>
<dbReference type="Pfam" id="PF08241">
    <property type="entry name" value="Methyltransf_11"/>
    <property type="match status" value="1"/>
</dbReference>
<evidence type="ECO:0000259" key="2">
    <source>
        <dbReference type="Pfam" id="PF08241"/>
    </source>
</evidence>
<dbReference type="GO" id="GO:0008168">
    <property type="term" value="F:methyltransferase activity"/>
    <property type="evidence" value="ECO:0007669"/>
    <property type="project" value="UniProtKB-KW"/>
</dbReference>
<feature type="region of interest" description="Disordered" evidence="1">
    <location>
        <begin position="1"/>
        <end position="21"/>
    </location>
</feature>
<dbReference type="PANTHER" id="PTHR43591">
    <property type="entry name" value="METHYLTRANSFERASE"/>
    <property type="match status" value="1"/>
</dbReference>
<dbReference type="SUPFAM" id="SSF53335">
    <property type="entry name" value="S-adenosyl-L-methionine-dependent methyltransferases"/>
    <property type="match status" value="1"/>
</dbReference>
<keyword evidence="4" id="KW-1185">Reference proteome</keyword>
<dbReference type="RefSeq" id="WP_172244910.1">
    <property type="nucleotide sequence ID" value="NZ_BMDD01000003.1"/>
</dbReference>
<comment type="caution">
    <text evidence="3">The sequence shown here is derived from an EMBL/GenBank/DDBJ whole genome shotgun (WGS) entry which is preliminary data.</text>
</comment>
<evidence type="ECO:0000256" key="1">
    <source>
        <dbReference type="SAM" id="MobiDB-lite"/>
    </source>
</evidence>